<sequence>MNGPELLYDEFVLGELGKVYGSSLNEFLESLGRPNSRLYVRVNTLRLKEVRFEEGLKEDEDFEEAYYAEVKGPNRLEMLETKVVVDKRTAESAMLGANVYKPGIKRIEGKGSKVSVLSDSGHHVANGFLKRDDWTVQVTESIYVSPKISELDVIKSGLAISQGKASMYVARIVDPKPGERIVDMNAFPGGKLTHIYQLEPKVNLVGFDHSQKKIEKLRSKLELLKMPIRVYVADSRYLDRDLGIKDVDKVIIDPPCSALGVRPKLYDKKDKNDILNFSSYQKQFINSAWAILKRGGTLVYSTCTTTLQENEEVISDPRFEIEFSLRFHPNVHDITGFFIAKLIKR</sequence>
<dbReference type="GO" id="GO:0006400">
    <property type="term" value="P:tRNA modification"/>
    <property type="evidence" value="ECO:0007669"/>
    <property type="project" value="UniProtKB-UniRule"/>
</dbReference>
<dbReference type="PANTHER" id="PTHR22807:SF34">
    <property type="entry name" value="TRNA (CYTOSINE(72)-C(5))-METHYLTRANSFERASE NSUN6"/>
    <property type="match status" value="1"/>
</dbReference>
<feature type="active site" description="Nucleophile" evidence="5">
    <location>
        <position position="303"/>
    </location>
</feature>
<dbReference type="Gene3D" id="3.40.50.150">
    <property type="entry name" value="Vaccinia Virus protein VP39"/>
    <property type="match status" value="1"/>
</dbReference>
<name>F4G127_METCR</name>
<comment type="catalytic activity">
    <reaction evidence="5">
        <text>cytidine(72) in tRNA + S-adenosyl-L-methionine = 5-methylcytidine(72) in tRNA + S-adenosyl-L-homocysteine + H(+)</text>
        <dbReference type="Rhea" id="RHEA:61988"/>
        <dbReference type="Rhea" id="RHEA-COMP:15996"/>
        <dbReference type="Rhea" id="RHEA-COMP:15997"/>
        <dbReference type="ChEBI" id="CHEBI:15378"/>
        <dbReference type="ChEBI" id="CHEBI:57856"/>
        <dbReference type="ChEBI" id="CHEBI:59789"/>
        <dbReference type="ChEBI" id="CHEBI:74483"/>
        <dbReference type="ChEBI" id="CHEBI:82748"/>
    </reaction>
</comment>
<keyword evidence="3 5" id="KW-0949">S-adenosyl-L-methionine</keyword>
<evidence type="ECO:0000256" key="4">
    <source>
        <dbReference type="ARBA" id="ARBA00022884"/>
    </source>
</evidence>
<feature type="binding site" evidence="5">
    <location>
        <position position="234"/>
    </location>
    <ligand>
        <name>S-adenosyl-L-methionine</name>
        <dbReference type="ChEBI" id="CHEBI:59789"/>
    </ligand>
</feature>
<dbReference type="PRINTS" id="PR02008">
    <property type="entry name" value="RCMTFAMILY"/>
</dbReference>
<comment type="similarity">
    <text evidence="5">Belongs to the class I-like SAM-binding methyltransferase superfamily. RsmB/NOP family.</text>
</comment>
<dbReference type="HAMAP" id="MF_02237">
    <property type="entry name" value="NSUN6"/>
    <property type="match status" value="1"/>
</dbReference>
<dbReference type="KEGG" id="mcn:Mcup_0612"/>
<dbReference type="PROSITE" id="PS50890">
    <property type="entry name" value="PUA"/>
    <property type="match status" value="1"/>
</dbReference>
<gene>
    <name evidence="7" type="ordered locus">Mcup_0612</name>
</gene>
<dbReference type="PROSITE" id="PS51686">
    <property type="entry name" value="SAM_MT_RSMB_NOP"/>
    <property type="match status" value="1"/>
</dbReference>
<dbReference type="SUPFAM" id="SSF88697">
    <property type="entry name" value="PUA domain-like"/>
    <property type="match status" value="1"/>
</dbReference>
<keyword evidence="1 5" id="KW-0489">Methyltransferase</keyword>
<feature type="domain" description="SAM-dependent MTase RsmB/NOP-type" evidence="6">
    <location>
        <begin position="83"/>
        <end position="345"/>
    </location>
</feature>
<accession>F4G127</accession>
<dbReference type="Pfam" id="PF01189">
    <property type="entry name" value="Methyltr_RsmB-F"/>
    <property type="match status" value="1"/>
</dbReference>
<keyword evidence="8" id="KW-1185">Reference proteome</keyword>
<comment type="caution">
    <text evidence="5">Lacks conserved residue(s) required for the propagation of feature annotation.</text>
</comment>
<dbReference type="InterPro" id="IPR023267">
    <property type="entry name" value="RCMT"/>
</dbReference>
<evidence type="ECO:0000313" key="8">
    <source>
        <dbReference type="Proteomes" id="UP000007812"/>
    </source>
</evidence>
<dbReference type="PATRIC" id="fig|1006006.8.peg.613"/>
<proteinExistence type="inferred from homology"/>
<dbReference type="InterPro" id="IPR049560">
    <property type="entry name" value="MeTrfase_RsmB-F_NOP2_cat"/>
</dbReference>
<evidence type="ECO:0000256" key="2">
    <source>
        <dbReference type="ARBA" id="ARBA00022679"/>
    </source>
</evidence>
<evidence type="ECO:0000256" key="1">
    <source>
        <dbReference type="ARBA" id="ARBA00022603"/>
    </source>
</evidence>
<dbReference type="InterPro" id="IPR001678">
    <property type="entry name" value="MeTrfase_RsmB-F_NOP2_dom"/>
</dbReference>
<dbReference type="eggNOG" id="arCOG00973">
    <property type="taxonomic scope" value="Archaea"/>
</dbReference>
<evidence type="ECO:0000256" key="3">
    <source>
        <dbReference type="ARBA" id="ARBA00022691"/>
    </source>
</evidence>
<dbReference type="Proteomes" id="UP000007812">
    <property type="component" value="Chromosome"/>
</dbReference>
<keyword evidence="4 5" id="KW-0694">RNA-binding</keyword>
<feature type="binding site" evidence="5">
    <location>
        <position position="253"/>
    </location>
    <ligand>
        <name>S-adenosyl-L-methionine</name>
        <dbReference type="ChEBI" id="CHEBI:59789"/>
    </ligand>
</feature>
<dbReference type="InterPro" id="IPR015947">
    <property type="entry name" value="PUA-like_sf"/>
</dbReference>
<evidence type="ECO:0000259" key="6">
    <source>
        <dbReference type="PROSITE" id="PS51686"/>
    </source>
</evidence>
<dbReference type="EMBL" id="CP002656">
    <property type="protein sequence ID" value="AEB94717.1"/>
    <property type="molecule type" value="Genomic_DNA"/>
</dbReference>
<feature type="binding site" evidence="5">
    <location>
        <position position="208"/>
    </location>
    <ligand>
        <name>S-adenosyl-L-methionine</name>
        <dbReference type="ChEBI" id="CHEBI:59789"/>
    </ligand>
</feature>
<dbReference type="CDD" id="cd07953">
    <property type="entry name" value="PUA"/>
    <property type="match status" value="1"/>
</dbReference>
<dbReference type="RefSeq" id="WP_013737215.1">
    <property type="nucleotide sequence ID" value="NC_015435.1"/>
</dbReference>
<dbReference type="SUPFAM" id="SSF53335">
    <property type="entry name" value="S-adenosyl-L-methionine-dependent methyltransferases"/>
    <property type="match status" value="1"/>
</dbReference>
<dbReference type="CDD" id="cd02440">
    <property type="entry name" value="AdoMet_MTases"/>
    <property type="match status" value="1"/>
</dbReference>
<dbReference type="EC" id="2.1.1.-" evidence="5"/>
<keyword evidence="2 5" id="KW-0808">Transferase</keyword>
<feature type="binding site" evidence="5">
    <location>
        <position position="280"/>
    </location>
    <ligand>
        <name>S-adenosyl-L-methionine</name>
        <dbReference type="ChEBI" id="CHEBI:59789"/>
    </ligand>
</feature>
<dbReference type="GO" id="GO:0000049">
    <property type="term" value="F:tRNA binding"/>
    <property type="evidence" value="ECO:0007669"/>
    <property type="project" value="UniProtKB-UniRule"/>
</dbReference>
<dbReference type="GeneID" id="10492803"/>
<protein>
    <recommendedName>
        <fullName evidence="5">tRNA (cytosine(72)-C(5))-methyltransferase</fullName>
        <shortName evidence="5">tRNA:m(5)C72 MTase</shortName>
        <ecNumber evidence="5">2.1.1.-</ecNumber>
    </recommendedName>
</protein>
<evidence type="ECO:0000313" key="7">
    <source>
        <dbReference type="EMBL" id="AEB94717.1"/>
    </source>
</evidence>
<dbReference type="eggNOG" id="arCOG00986">
    <property type="taxonomic scope" value="Archaea"/>
</dbReference>
<dbReference type="InterPro" id="IPR029063">
    <property type="entry name" value="SAM-dependent_MTases_sf"/>
</dbReference>
<dbReference type="HOGENOM" id="CLU_005316_1_0_2"/>
<dbReference type="AlphaFoldDB" id="F4G127"/>
<dbReference type="GO" id="GO:0016428">
    <property type="term" value="F:tRNA (cytidine-5-)-methyltransferase activity"/>
    <property type="evidence" value="ECO:0007669"/>
    <property type="project" value="UniProtKB-UniRule"/>
</dbReference>
<dbReference type="OrthoDB" id="14725at2157"/>
<comment type="function">
    <text evidence="5">S-adenosyl-L-methionine-dependent methyltransferase that specifically methylates the C5 position of cytosine 72 in several tRNAs.</text>
</comment>
<organism evidence="7 8">
    <name type="scientific">Metallosphaera cuprina (strain Ar-4)</name>
    <dbReference type="NCBI Taxonomy" id="1006006"/>
    <lineage>
        <taxon>Archaea</taxon>
        <taxon>Thermoproteota</taxon>
        <taxon>Thermoprotei</taxon>
        <taxon>Sulfolobales</taxon>
        <taxon>Sulfolobaceae</taxon>
        <taxon>Metallosphaera</taxon>
    </lineage>
</organism>
<dbReference type="PANTHER" id="PTHR22807">
    <property type="entry name" value="NOP2 YEAST -RELATED NOL1/NOP2/FMU SUN DOMAIN-CONTAINING"/>
    <property type="match status" value="1"/>
</dbReference>
<reference evidence="7 8" key="1">
    <citation type="journal article" date="2011" name="J. Bacteriol.">
        <title>Complete genome sequence of Metallosphaera cuprina, a metal sulfide-oxidizing archaeon from a hot spring.</title>
        <authorList>
            <person name="Liu L.J."/>
            <person name="You X.Y."/>
            <person name="Zheng H."/>
            <person name="Wang S."/>
            <person name="Jiang C.Y."/>
            <person name="Liu S.J."/>
        </authorList>
    </citation>
    <scope>NUCLEOTIDE SEQUENCE [LARGE SCALE GENOMIC DNA]</scope>
    <source>
        <strain evidence="7 8">Ar-4</strain>
    </source>
</reference>
<dbReference type="GO" id="GO:0001510">
    <property type="term" value="P:RNA methylation"/>
    <property type="evidence" value="ECO:0007669"/>
    <property type="project" value="InterPro"/>
</dbReference>
<dbReference type="InterPro" id="IPR043699">
    <property type="entry name" value="NSUN6"/>
</dbReference>
<evidence type="ECO:0000256" key="5">
    <source>
        <dbReference type="HAMAP-Rule" id="MF_02237"/>
    </source>
</evidence>
<feature type="binding site" evidence="5">
    <location>
        <position position="213"/>
    </location>
    <ligand>
        <name>S-adenosyl-L-methionine</name>
        <dbReference type="ChEBI" id="CHEBI:59789"/>
    </ligand>
</feature>
<dbReference type="STRING" id="1006006.Mcup_0612"/>